<proteinExistence type="predicted"/>
<reference evidence="1" key="1">
    <citation type="journal article" name="BMC Genomics">
        <title>Long-read sequencing and de novo genome assembly of marine medaka (Oryzias melastigma).</title>
        <authorList>
            <person name="Liang P."/>
            <person name="Saqib H.S.A."/>
            <person name="Ni X."/>
            <person name="Shen Y."/>
        </authorList>
    </citation>
    <scope>NUCLEOTIDE SEQUENCE</scope>
    <source>
        <strain evidence="1">Bigg-433</strain>
    </source>
</reference>
<feature type="non-terminal residue" evidence="1">
    <location>
        <position position="54"/>
    </location>
</feature>
<gene>
    <name evidence="1" type="ORF">FQA47_021530</name>
</gene>
<accession>A0A834BME3</accession>
<dbReference type="EMBL" id="WKFB01000974">
    <property type="protein sequence ID" value="KAF6716332.1"/>
    <property type="molecule type" value="Genomic_DNA"/>
</dbReference>
<feature type="non-terminal residue" evidence="1">
    <location>
        <position position="1"/>
    </location>
</feature>
<dbReference type="AlphaFoldDB" id="A0A834BME3"/>
<evidence type="ECO:0000313" key="1">
    <source>
        <dbReference type="EMBL" id="KAF6716332.1"/>
    </source>
</evidence>
<protein>
    <submittedName>
        <fullName evidence="1">Uncharacterized protein</fullName>
    </submittedName>
</protein>
<name>A0A834BME3_ORYME</name>
<sequence>SVGSRTDGEINSIPAPFLLPLSVCEAGLPACQSTCLNIQLPGMGHDFQRLEQHS</sequence>
<comment type="caution">
    <text evidence="1">The sequence shown here is derived from an EMBL/GenBank/DDBJ whole genome shotgun (WGS) entry which is preliminary data.</text>
</comment>
<evidence type="ECO:0000313" key="2">
    <source>
        <dbReference type="Proteomes" id="UP000646548"/>
    </source>
</evidence>
<dbReference type="Proteomes" id="UP000646548">
    <property type="component" value="Unassembled WGS sequence"/>
</dbReference>
<organism evidence="1 2">
    <name type="scientific">Oryzias melastigma</name>
    <name type="common">Marine medaka</name>
    <dbReference type="NCBI Taxonomy" id="30732"/>
    <lineage>
        <taxon>Eukaryota</taxon>
        <taxon>Metazoa</taxon>
        <taxon>Chordata</taxon>
        <taxon>Craniata</taxon>
        <taxon>Vertebrata</taxon>
        <taxon>Euteleostomi</taxon>
        <taxon>Actinopterygii</taxon>
        <taxon>Neopterygii</taxon>
        <taxon>Teleostei</taxon>
        <taxon>Neoteleostei</taxon>
        <taxon>Acanthomorphata</taxon>
        <taxon>Ovalentaria</taxon>
        <taxon>Atherinomorphae</taxon>
        <taxon>Beloniformes</taxon>
        <taxon>Adrianichthyidae</taxon>
        <taxon>Oryziinae</taxon>
        <taxon>Oryzias</taxon>
    </lineage>
</organism>